<dbReference type="InterPro" id="IPR003008">
    <property type="entry name" value="Tubulin_FtsZ_GTPase"/>
</dbReference>
<reference evidence="8 9" key="2">
    <citation type="submission" date="2024-07" db="EMBL/GenBank/DDBJ databases">
        <authorList>
            <person name="Akdeniz Z."/>
        </authorList>
    </citation>
    <scope>NUCLEOTIDE SEQUENCE [LARGE SCALE GENOMIC DNA]</scope>
</reference>
<organism evidence="7">
    <name type="scientific">Hexamita inflata</name>
    <dbReference type="NCBI Taxonomy" id="28002"/>
    <lineage>
        <taxon>Eukaryota</taxon>
        <taxon>Metamonada</taxon>
        <taxon>Diplomonadida</taxon>
        <taxon>Hexamitidae</taxon>
        <taxon>Hexamitinae</taxon>
        <taxon>Hexamita</taxon>
    </lineage>
</organism>
<dbReference type="Gene3D" id="1.10.287.600">
    <property type="entry name" value="Helix hairpin bin"/>
    <property type="match status" value="1"/>
</dbReference>
<proteinExistence type="inferred from homology"/>
<dbReference type="EMBL" id="CAXDID020000265">
    <property type="protein sequence ID" value="CAL6066863.1"/>
    <property type="molecule type" value="Genomic_DNA"/>
</dbReference>
<dbReference type="PROSITE" id="PS00227">
    <property type="entry name" value="TUBULIN"/>
    <property type="match status" value="1"/>
</dbReference>
<name>A0AA86RN32_9EUKA</name>
<dbReference type="Proteomes" id="UP001642409">
    <property type="component" value="Unassembled WGS sequence"/>
</dbReference>
<accession>A0AA86RN32</accession>
<keyword evidence="3 5" id="KW-0547">Nucleotide-binding</keyword>
<evidence type="ECO:0000256" key="2">
    <source>
        <dbReference type="ARBA" id="ARBA00022701"/>
    </source>
</evidence>
<evidence type="ECO:0000313" key="7">
    <source>
        <dbReference type="EMBL" id="CAI9974912.1"/>
    </source>
</evidence>
<keyword evidence="2 5" id="KW-0493">Microtubule</keyword>
<evidence type="ECO:0000256" key="1">
    <source>
        <dbReference type="ARBA" id="ARBA00009636"/>
    </source>
</evidence>
<dbReference type="InterPro" id="IPR004057">
    <property type="entry name" value="Epsilon_tubulin"/>
</dbReference>
<dbReference type="PRINTS" id="PR01161">
    <property type="entry name" value="TUBULIN"/>
</dbReference>
<dbReference type="GO" id="GO:0007017">
    <property type="term" value="P:microtubule-based process"/>
    <property type="evidence" value="ECO:0007669"/>
    <property type="project" value="InterPro"/>
</dbReference>
<evidence type="ECO:0000256" key="5">
    <source>
        <dbReference type="RuleBase" id="RU000352"/>
    </source>
</evidence>
<dbReference type="SUPFAM" id="SSF52490">
    <property type="entry name" value="Tubulin nucleotide-binding domain-like"/>
    <property type="match status" value="1"/>
</dbReference>
<sequence length="376" mass="41707">MKEILTIQVGQCGNNLASSFWEGSMLEHYIQADGLLIDPLEPVGNQSVYFQEASNGRHVPRSVLVDLDRTALEKIRNGNLGGVFKPENIISGIDDGIDGAWNNWAKGYCTEGVQIIDQVMDAIRKQIELSDTINIFQMVHSLGGGTGSGLGSLICDKLREEYAKTIVFNQVVLPGLETDSVVAAYNVGLSLPHLLDASDQVFLIDNIALYDVCVKQLQLPKPTLTDLNKLITDHSLCFTSAWRFPSSGVDEKKIIDLMQPFKLGSLSYIKNDIQFNLTCQTELLTKSIAISTGQVSEIVKSEIQIVSESSNKSNQTALLLCAQNVSQPLERMRDQFSAMYRRMAFTKCYHAEGMDQLEFVDSLDLLQKLVLEYGQQ</sequence>
<dbReference type="InterPro" id="IPR000217">
    <property type="entry name" value="Tubulin"/>
</dbReference>
<evidence type="ECO:0000313" key="8">
    <source>
        <dbReference type="EMBL" id="CAL6066863.1"/>
    </source>
</evidence>
<evidence type="ECO:0000313" key="9">
    <source>
        <dbReference type="Proteomes" id="UP001642409"/>
    </source>
</evidence>
<gene>
    <name evidence="8" type="ORF">HINF_LOCUS52747</name>
    <name evidence="7" type="ORF">HINF_LOCUS62557</name>
</gene>
<evidence type="ECO:0000259" key="6">
    <source>
        <dbReference type="SMART" id="SM00864"/>
    </source>
</evidence>
<dbReference type="PRINTS" id="PR01519">
    <property type="entry name" value="EPSLNTUBULIN"/>
</dbReference>
<feature type="domain" description="Tubulin/FtsZ GTPase" evidence="6">
    <location>
        <begin position="46"/>
        <end position="246"/>
    </location>
</feature>
<protein>
    <submittedName>
        <fullName evidence="7">Beta-tubulin</fullName>
    </submittedName>
</protein>
<dbReference type="SMART" id="SM00864">
    <property type="entry name" value="Tubulin"/>
    <property type="match status" value="1"/>
</dbReference>
<dbReference type="InterPro" id="IPR017975">
    <property type="entry name" value="Tubulin_CS"/>
</dbReference>
<comment type="caution">
    <text evidence="7">The sequence shown here is derived from an EMBL/GenBank/DDBJ whole genome shotgun (WGS) entry which is preliminary data.</text>
</comment>
<reference evidence="7" key="1">
    <citation type="submission" date="2023-06" db="EMBL/GenBank/DDBJ databases">
        <authorList>
            <person name="Kurt Z."/>
        </authorList>
    </citation>
    <scope>NUCLEOTIDE SEQUENCE</scope>
</reference>
<dbReference type="InterPro" id="IPR036525">
    <property type="entry name" value="Tubulin/FtsZ_GTPase_sf"/>
</dbReference>
<dbReference type="GO" id="GO:0005874">
    <property type="term" value="C:microtubule"/>
    <property type="evidence" value="ECO:0007669"/>
    <property type="project" value="UniProtKB-KW"/>
</dbReference>
<dbReference type="GO" id="GO:0005525">
    <property type="term" value="F:GTP binding"/>
    <property type="evidence" value="ECO:0007669"/>
    <property type="project" value="UniProtKB-UniRule"/>
</dbReference>
<keyword evidence="9" id="KW-1185">Reference proteome</keyword>
<dbReference type="SUPFAM" id="SSF55307">
    <property type="entry name" value="Tubulin C-terminal domain-like"/>
    <property type="match status" value="1"/>
</dbReference>
<comment type="similarity">
    <text evidence="1 5">Belongs to the tubulin family.</text>
</comment>
<keyword evidence="4 5" id="KW-0342">GTP-binding</keyword>
<dbReference type="Pfam" id="PF00091">
    <property type="entry name" value="Tubulin"/>
    <property type="match status" value="1"/>
</dbReference>
<evidence type="ECO:0000256" key="3">
    <source>
        <dbReference type="ARBA" id="ARBA00022741"/>
    </source>
</evidence>
<dbReference type="EMBL" id="CATOUU010001157">
    <property type="protein sequence ID" value="CAI9974912.1"/>
    <property type="molecule type" value="Genomic_DNA"/>
</dbReference>
<dbReference type="PANTHER" id="PTHR11588">
    <property type="entry name" value="TUBULIN"/>
    <property type="match status" value="1"/>
</dbReference>
<dbReference type="Gene3D" id="3.40.50.1440">
    <property type="entry name" value="Tubulin/FtsZ, GTPase domain"/>
    <property type="match status" value="1"/>
</dbReference>
<dbReference type="AlphaFoldDB" id="A0AA86RN32"/>
<evidence type="ECO:0000256" key="4">
    <source>
        <dbReference type="ARBA" id="ARBA00023134"/>
    </source>
</evidence>
<dbReference type="InterPro" id="IPR023123">
    <property type="entry name" value="Tubulin_C"/>
</dbReference>
<dbReference type="InterPro" id="IPR008280">
    <property type="entry name" value="Tub_FtsZ_C"/>
</dbReference>